<dbReference type="Pfam" id="PF04388">
    <property type="entry name" value="Hamartin"/>
    <property type="match status" value="2"/>
</dbReference>
<gene>
    <name evidence="2" type="ORF">SPHA_7191</name>
</gene>
<keyword evidence="1" id="KW-0175">Coiled coil</keyword>
<dbReference type="GO" id="GO:0033596">
    <property type="term" value="C:TSC1-TSC2 complex"/>
    <property type="evidence" value="ECO:0007669"/>
    <property type="project" value="TreeGrafter"/>
</dbReference>
<dbReference type="SUPFAM" id="SSF48371">
    <property type="entry name" value="ARM repeat"/>
    <property type="match status" value="1"/>
</dbReference>
<dbReference type="InterPro" id="IPR007483">
    <property type="entry name" value="Hamartin"/>
</dbReference>
<keyword evidence="3" id="KW-1185">Reference proteome</keyword>
<dbReference type="OrthoDB" id="6022054at2759"/>
<evidence type="ECO:0000256" key="1">
    <source>
        <dbReference type="SAM" id="Coils"/>
    </source>
</evidence>
<proteinExistence type="predicted"/>
<feature type="coiled-coil region" evidence="1">
    <location>
        <begin position="800"/>
        <end position="977"/>
    </location>
</feature>
<dbReference type="GO" id="GO:0008285">
    <property type="term" value="P:negative regulation of cell population proliferation"/>
    <property type="evidence" value="ECO:0007669"/>
    <property type="project" value="TreeGrafter"/>
</dbReference>
<dbReference type="Proteomes" id="UP000597762">
    <property type="component" value="Unassembled WGS sequence"/>
</dbReference>
<organism evidence="2 3">
    <name type="scientific">Acanthosepion pharaonis</name>
    <name type="common">Pharaoh cuttlefish</name>
    <name type="synonym">Sepia pharaonis</name>
    <dbReference type="NCBI Taxonomy" id="158019"/>
    <lineage>
        <taxon>Eukaryota</taxon>
        <taxon>Metazoa</taxon>
        <taxon>Spiralia</taxon>
        <taxon>Lophotrochozoa</taxon>
        <taxon>Mollusca</taxon>
        <taxon>Cephalopoda</taxon>
        <taxon>Coleoidea</taxon>
        <taxon>Decapodiformes</taxon>
        <taxon>Sepiida</taxon>
        <taxon>Sepiina</taxon>
        <taxon>Sepiidae</taxon>
        <taxon>Acanthosepion</taxon>
    </lineage>
</organism>
<accession>A0A812AY07</accession>
<comment type="caution">
    <text evidence="2">The sequence shown here is derived from an EMBL/GenBank/DDBJ whole genome shotgun (WGS) entry which is preliminary data.</text>
</comment>
<evidence type="ECO:0000313" key="2">
    <source>
        <dbReference type="EMBL" id="CAE1162208.1"/>
    </source>
</evidence>
<protein>
    <submittedName>
        <fullName evidence="2">TSC1</fullName>
    </submittedName>
</protein>
<dbReference type="GO" id="GO:0032007">
    <property type="term" value="P:negative regulation of TOR signaling"/>
    <property type="evidence" value="ECO:0007669"/>
    <property type="project" value="TreeGrafter"/>
</dbReference>
<dbReference type="AlphaFoldDB" id="A0A812AY07"/>
<sequence>MFSYTAPSSSLLIINTSSCPSSATAVIASSCSRAKTFSPQKSLSEYCEEQFFVYVVDHPVWVTTPCGIVASMSDSKVIGEGSNALPGTVQQVDVKQLFNLLDDNDLAVVRQSKQLIQENLQTTKESWMISMLLDYYLTTHSDEALKILSSVNEQHEKVLLDKLHESMKCPERQLAILRVVLYAIGIEPTWLYHIGNTPLFSDIIKCVKFDTDVPVLMTALTILSALLPVLPKHTIQYLQDFFEIFGRVATFCCQKPGNVPEIFLLHLQASLYAFFHRLYGIFPCNFLNFLRKFVRREENRIIYKEIVKPMLERVRFNPLIITGSKEMELVSSRWHSKETHDIIASCASLILDPIEGTMYKDEDIPTLFSYQRRNSKRTSVDFSSIVAGVPTGSYKDSFLSSGSLDLNLSTLCQPLKGDVLTPDPMLWWSPSLDMQLTTPPVSQIASAAPSKGGTPISTLYNESETPVNHHGSRLGSCELERGAIKATPVSFSEEELKSSPTLNNIVENFITNDQSDVCDVEVEELTSQYPPNAIIDPLKFSSVSDSEIPGFLKPSPCEKLSSESVKQFKKKVNRIRFTSMTGETDVDNFLMQDRSQSIFRSRSCPNLFVAAHSMDTSLESKSISSASGKVDTKLVQVENAATQTEDPNLISSFTDDQSLSNMSEQHCELFNLYHFLLSPSPFSLCLKCKKPIDVPTESEDAPVQTVDQSSCSNNYLSPVEMLDKLLTMGAAQHAKELNQIPLASQSQVSWTHFGGSAPADEVNILRNQILLMQNQLTYERFQREGFAKLACRKQINASHIMALKEQNTAVLDQLRLQERETCNLQETVKRLQKTNCQLKQAEDKKQHSAVAQLKVALAECEELKAKNQFLNNTLSDKEKMAKEDRNNLQEANQKLFQAEKRLELMEEQVADKEKLKEQMFILQKELLLMGELQRQYQEKLEGIDNQCTEKEKRQDYVNALEAEMKDLRQCLQQKEVLADNWKTRYSEHDENLKSKDVKIDELKKCLDGVKCKYSEQIKVTEAKCESVMKVNQNLQNHILILRGEIEVLKKKSLGQNELLPESIVEERDTTRAFPTTREVSTECGLETKSELPVS</sequence>
<dbReference type="PANTHER" id="PTHR15154">
    <property type="entry name" value="HAMARTIN"/>
    <property type="match status" value="1"/>
</dbReference>
<dbReference type="EMBL" id="CAHIKZ030000232">
    <property type="protein sequence ID" value="CAE1162208.1"/>
    <property type="molecule type" value="Genomic_DNA"/>
</dbReference>
<dbReference type="GO" id="GO:0051726">
    <property type="term" value="P:regulation of cell cycle"/>
    <property type="evidence" value="ECO:0007669"/>
    <property type="project" value="TreeGrafter"/>
</dbReference>
<name>A0A812AY07_ACAPH</name>
<dbReference type="PANTHER" id="PTHR15154:SF2">
    <property type="entry name" value="HAMARTIN"/>
    <property type="match status" value="1"/>
</dbReference>
<reference evidence="2" key="1">
    <citation type="submission" date="2021-01" db="EMBL/GenBank/DDBJ databases">
        <authorList>
            <person name="Li R."/>
            <person name="Bekaert M."/>
        </authorList>
    </citation>
    <scope>NUCLEOTIDE SEQUENCE</scope>
    <source>
        <strain evidence="2">Farmed</strain>
    </source>
</reference>
<dbReference type="InterPro" id="IPR016024">
    <property type="entry name" value="ARM-type_fold"/>
</dbReference>
<evidence type="ECO:0000313" key="3">
    <source>
        <dbReference type="Proteomes" id="UP000597762"/>
    </source>
</evidence>